<evidence type="ECO:0000313" key="2">
    <source>
        <dbReference type="EMBL" id="KAK8043132.1"/>
    </source>
</evidence>
<dbReference type="EMBL" id="JAQQWL010000013">
    <property type="protein sequence ID" value="KAK8043132.1"/>
    <property type="molecule type" value="Genomic_DNA"/>
</dbReference>
<name>A0ABR1T9Q4_9PEZI</name>
<sequence length="162" mass="17943">MLDGARKDKSRNRVGTLESGSDKFESGSLRVSSDTPNQLLKQLAQDVGFIARKVKAEWSGTEDEGSENSDGNTSSINPIDTACPAEAIQRDDADDDDDDDDEKKELPPVIHQEVEFQDTGDVQIHSRRWHGPFDLTEARKGRAARAQKTKLKHPSTDHPFAD</sequence>
<feature type="region of interest" description="Disordered" evidence="1">
    <location>
        <begin position="57"/>
        <end position="162"/>
    </location>
</feature>
<keyword evidence="3" id="KW-1185">Reference proteome</keyword>
<dbReference type="RefSeq" id="XP_066709985.1">
    <property type="nucleotide sequence ID" value="XM_066865024.1"/>
</dbReference>
<feature type="compositionally biased region" description="Basic residues" evidence="1">
    <location>
        <begin position="141"/>
        <end position="153"/>
    </location>
</feature>
<reference evidence="2 3" key="1">
    <citation type="submission" date="2023-01" db="EMBL/GenBank/DDBJ databases">
        <title>Analysis of 21 Apiospora genomes using comparative genomics revels a genus with tremendous synthesis potential of carbohydrate active enzymes and secondary metabolites.</title>
        <authorList>
            <person name="Sorensen T."/>
        </authorList>
    </citation>
    <scope>NUCLEOTIDE SEQUENCE [LARGE SCALE GENOMIC DNA]</scope>
    <source>
        <strain evidence="2 3">CBS 135458</strain>
    </source>
</reference>
<dbReference type="GeneID" id="92098087"/>
<dbReference type="Proteomes" id="UP001480595">
    <property type="component" value="Unassembled WGS sequence"/>
</dbReference>
<organism evidence="2 3">
    <name type="scientific">Apiospora phragmitis</name>
    <dbReference type="NCBI Taxonomy" id="2905665"/>
    <lineage>
        <taxon>Eukaryota</taxon>
        <taxon>Fungi</taxon>
        <taxon>Dikarya</taxon>
        <taxon>Ascomycota</taxon>
        <taxon>Pezizomycotina</taxon>
        <taxon>Sordariomycetes</taxon>
        <taxon>Xylariomycetidae</taxon>
        <taxon>Amphisphaeriales</taxon>
        <taxon>Apiosporaceae</taxon>
        <taxon>Apiospora</taxon>
    </lineage>
</organism>
<evidence type="ECO:0000313" key="3">
    <source>
        <dbReference type="Proteomes" id="UP001480595"/>
    </source>
</evidence>
<feature type="compositionally biased region" description="Acidic residues" evidence="1">
    <location>
        <begin position="92"/>
        <end position="102"/>
    </location>
</feature>
<feature type="compositionally biased region" description="Polar residues" evidence="1">
    <location>
        <begin position="68"/>
        <end position="78"/>
    </location>
</feature>
<gene>
    <name evidence="2" type="ORF">PG994_013615</name>
</gene>
<proteinExistence type="predicted"/>
<feature type="region of interest" description="Disordered" evidence="1">
    <location>
        <begin position="1"/>
        <end position="36"/>
    </location>
</feature>
<evidence type="ECO:0000256" key="1">
    <source>
        <dbReference type="SAM" id="MobiDB-lite"/>
    </source>
</evidence>
<accession>A0ABR1T9Q4</accession>
<protein>
    <submittedName>
        <fullName evidence="2">Uncharacterized protein</fullName>
    </submittedName>
</protein>
<comment type="caution">
    <text evidence="2">The sequence shown here is derived from an EMBL/GenBank/DDBJ whole genome shotgun (WGS) entry which is preliminary data.</text>
</comment>